<gene>
    <name evidence="4" type="ORF">AYI70_g6465</name>
</gene>
<keyword evidence="4" id="KW-0808">Transferase</keyword>
<dbReference type="InterPro" id="IPR040079">
    <property type="entry name" value="Glutathione_S-Trfase"/>
</dbReference>
<evidence type="ECO:0000313" key="5">
    <source>
        <dbReference type="Proteomes" id="UP000187283"/>
    </source>
</evidence>
<dbReference type="Proteomes" id="UP000187283">
    <property type="component" value="Unassembled WGS sequence"/>
</dbReference>
<dbReference type="EMBL" id="LSSN01002275">
    <property type="protein sequence ID" value="OMJ16648.1"/>
    <property type="molecule type" value="Genomic_DNA"/>
</dbReference>
<dbReference type="InterPro" id="IPR036282">
    <property type="entry name" value="Glutathione-S-Trfase_C_sf"/>
</dbReference>
<dbReference type="InterPro" id="IPR036249">
    <property type="entry name" value="Thioredoxin-like_sf"/>
</dbReference>
<dbReference type="GO" id="GO:0005737">
    <property type="term" value="C:cytoplasm"/>
    <property type="evidence" value="ECO:0007669"/>
    <property type="project" value="InterPro"/>
</dbReference>
<dbReference type="InterPro" id="IPR004045">
    <property type="entry name" value="Glutathione_S-Trfase_N"/>
</dbReference>
<evidence type="ECO:0000256" key="1">
    <source>
        <dbReference type="ARBA" id="ARBA00023002"/>
    </source>
</evidence>
<organism evidence="4 5">
    <name type="scientific">Smittium culicis</name>
    <dbReference type="NCBI Taxonomy" id="133412"/>
    <lineage>
        <taxon>Eukaryota</taxon>
        <taxon>Fungi</taxon>
        <taxon>Fungi incertae sedis</taxon>
        <taxon>Zoopagomycota</taxon>
        <taxon>Kickxellomycotina</taxon>
        <taxon>Harpellomycetes</taxon>
        <taxon>Harpellales</taxon>
        <taxon>Legeriomycetaceae</taxon>
        <taxon>Smittium</taxon>
    </lineage>
</organism>
<dbReference type="PANTHER" id="PTHR43968">
    <property type="match status" value="1"/>
</dbReference>
<feature type="domain" description="GST C-terminal" evidence="3">
    <location>
        <begin position="89"/>
        <end position="216"/>
    </location>
</feature>
<dbReference type="SUPFAM" id="SSF52833">
    <property type="entry name" value="Thioredoxin-like"/>
    <property type="match status" value="1"/>
</dbReference>
<dbReference type="Gene3D" id="1.20.1050.10">
    <property type="match status" value="1"/>
</dbReference>
<evidence type="ECO:0000259" key="3">
    <source>
        <dbReference type="PROSITE" id="PS50405"/>
    </source>
</evidence>
<protein>
    <submittedName>
        <fullName evidence="4">Glutathione S-transferase omega-1</fullName>
    </submittedName>
</protein>
<dbReference type="OrthoDB" id="202840at2759"/>
<dbReference type="PROSITE" id="PS50404">
    <property type="entry name" value="GST_NTER"/>
    <property type="match status" value="1"/>
</dbReference>
<dbReference type="SFLD" id="SFLDG00358">
    <property type="entry name" value="Main_(cytGST)"/>
    <property type="match status" value="1"/>
</dbReference>
<dbReference type="GO" id="GO:0045174">
    <property type="term" value="F:glutathione dehydrogenase (ascorbate) activity"/>
    <property type="evidence" value="ECO:0007669"/>
    <property type="project" value="UniProtKB-ARBA"/>
</dbReference>
<dbReference type="PRINTS" id="PR01625">
    <property type="entry name" value="GSTRNSFRASEO"/>
</dbReference>
<dbReference type="Gene3D" id="3.40.30.10">
    <property type="entry name" value="Glutaredoxin"/>
    <property type="match status" value="1"/>
</dbReference>
<dbReference type="InterPro" id="IPR005442">
    <property type="entry name" value="GST_omega"/>
</dbReference>
<proteinExistence type="predicted"/>
<accession>A0A1R1XPU8</accession>
<comment type="caution">
    <text evidence="4">The sequence shown here is derived from an EMBL/GenBank/DDBJ whole genome shotgun (WGS) entry which is preliminary data.</text>
</comment>
<dbReference type="InterPro" id="IPR010987">
    <property type="entry name" value="Glutathione-S-Trfase_C-like"/>
</dbReference>
<dbReference type="AlphaFoldDB" id="A0A1R1XPU8"/>
<evidence type="ECO:0000313" key="4">
    <source>
        <dbReference type="EMBL" id="OMJ16648.1"/>
    </source>
</evidence>
<dbReference type="SFLD" id="SFLDS00019">
    <property type="entry name" value="Glutathione_Transferase_(cytos"/>
    <property type="match status" value="1"/>
</dbReference>
<keyword evidence="1" id="KW-0560">Oxidoreductase</keyword>
<dbReference type="Pfam" id="PF13417">
    <property type="entry name" value="GST_N_3"/>
    <property type="match status" value="1"/>
</dbReference>
<dbReference type="PROSITE" id="PS50405">
    <property type="entry name" value="GST_CTER"/>
    <property type="match status" value="1"/>
</dbReference>
<evidence type="ECO:0000259" key="2">
    <source>
        <dbReference type="PROSITE" id="PS50404"/>
    </source>
</evidence>
<feature type="domain" description="GST N-terminal" evidence="2">
    <location>
        <begin position="7"/>
        <end position="86"/>
    </location>
</feature>
<sequence length="230" mass="27004">MALFNPNKITLYSSRICPFAQRAVISMTEARIDYEDVFVDLFNKPNWYSQIHPQGLVPAVRMPGGKVLTESQFIVYYAADINEKLYPKSPVERYDTRQIMDYIDKKVMPNYYKIMIGPVEEVKSVREDMQIRIKELNERLLEINPKGVFFHGNSLSIADIYLLPLIQRYYLGVRKHKLPELDETGLERFVRWKKTTFELSSFKKSYDSEDDIWTALSNLKKRLDAQKSSL</sequence>
<dbReference type="GO" id="GO:0004364">
    <property type="term" value="F:glutathione transferase activity"/>
    <property type="evidence" value="ECO:0007669"/>
    <property type="project" value="InterPro"/>
</dbReference>
<dbReference type="InterPro" id="IPR050983">
    <property type="entry name" value="GST_Omega/HSP26"/>
</dbReference>
<dbReference type="STRING" id="133412.A0A1R1XPU8"/>
<dbReference type="PANTHER" id="PTHR43968:SF6">
    <property type="entry name" value="GLUTATHIONE S-TRANSFERASE OMEGA"/>
    <property type="match status" value="1"/>
</dbReference>
<dbReference type="SUPFAM" id="SSF47616">
    <property type="entry name" value="GST C-terminal domain-like"/>
    <property type="match status" value="1"/>
</dbReference>
<name>A0A1R1XPU8_9FUNG</name>
<reference evidence="4 5" key="1">
    <citation type="submission" date="2017-01" db="EMBL/GenBank/DDBJ databases">
        <authorList>
            <person name="Mah S.A."/>
            <person name="Swanson W.J."/>
            <person name="Moy G.W."/>
            <person name="Vacquier V.D."/>
        </authorList>
    </citation>
    <scope>NUCLEOTIDE SEQUENCE [LARGE SCALE GENOMIC DNA]</scope>
    <source>
        <strain evidence="4 5">GSMNP</strain>
    </source>
</reference>
<keyword evidence="5" id="KW-1185">Reference proteome</keyword>